<dbReference type="InterPro" id="IPR051604">
    <property type="entry name" value="Ergot_Alk_Oxidoreductase"/>
</dbReference>
<dbReference type="CDD" id="cd05269">
    <property type="entry name" value="TMR_SDR_a"/>
    <property type="match status" value="1"/>
</dbReference>
<gene>
    <name evidence="2" type="ORF">PBAT_19475</name>
</gene>
<dbReference type="OrthoDB" id="339107at2"/>
<evidence type="ECO:0000313" key="3">
    <source>
        <dbReference type="Proteomes" id="UP000077355"/>
    </source>
</evidence>
<keyword evidence="3" id="KW-1185">Reference proteome</keyword>
<evidence type="ECO:0000259" key="1">
    <source>
        <dbReference type="Pfam" id="PF05368"/>
    </source>
</evidence>
<organism evidence="2 3">
    <name type="scientific">Paenibacillus antarcticus</name>
    <dbReference type="NCBI Taxonomy" id="253703"/>
    <lineage>
        <taxon>Bacteria</taxon>
        <taxon>Bacillati</taxon>
        <taxon>Bacillota</taxon>
        <taxon>Bacilli</taxon>
        <taxon>Bacillales</taxon>
        <taxon>Paenibacillaceae</taxon>
        <taxon>Paenibacillus</taxon>
    </lineage>
</organism>
<dbReference type="Proteomes" id="UP000077355">
    <property type="component" value="Unassembled WGS sequence"/>
</dbReference>
<dbReference type="RefSeq" id="WP_068652044.1">
    <property type="nucleotide sequence ID" value="NZ_CP043611.1"/>
</dbReference>
<evidence type="ECO:0000313" key="2">
    <source>
        <dbReference type="EMBL" id="OAB42775.1"/>
    </source>
</evidence>
<dbReference type="InterPro" id="IPR008030">
    <property type="entry name" value="NmrA-like"/>
</dbReference>
<dbReference type="PANTHER" id="PTHR43162:SF1">
    <property type="entry name" value="PRESTALK A DIFFERENTIATION PROTEIN A"/>
    <property type="match status" value="1"/>
</dbReference>
<dbReference type="EMBL" id="LVJI01000031">
    <property type="protein sequence ID" value="OAB42775.1"/>
    <property type="molecule type" value="Genomic_DNA"/>
</dbReference>
<dbReference type="InterPro" id="IPR036291">
    <property type="entry name" value="NAD(P)-bd_dom_sf"/>
</dbReference>
<sequence length="288" mass="32633">MTTILVTGSTGNIGNNVVTELLKREAKVRAVVTNIERAKTFIQPHPNLEIAPFDFLQPSTYPAVLKDIKKIFLIRPPQLAKPKKDMLPFLQAAKSAGVEHIVFVSLIGVEKNLVVPHHKIENLILELGFTYTFLRPSFFMQNLNTTHREDISIRNELYIPVGKAKTSFIDTRDIGEAAAICLTHVGHENKKYELTGLEALSYDEVATIMSRILGRKIVYKNPNVFAFRKTCIKRGMPKGFANVMTMLYTMTKFGTAKTITHDLEKILTRNPITFEQYVKDHKGDFNKK</sequence>
<dbReference type="Pfam" id="PF05368">
    <property type="entry name" value="NmrA"/>
    <property type="match status" value="1"/>
</dbReference>
<protein>
    <submittedName>
        <fullName evidence="2">NAD(P)-dependent oxidoreductase</fullName>
    </submittedName>
</protein>
<dbReference type="AlphaFoldDB" id="A0A168L1N2"/>
<dbReference type="Gene3D" id="3.90.25.10">
    <property type="entry name" value="UDP-galactose 4-epimerase, domain 1"/>
    <property type="match status" value="1"/>
</dbReference>
<dbReference type="SUPFAM" id="SSF51735">
    <property type="entry name" value="NAD(P)-binding Rossmann-fold domains"/>
    <property type="match status" value="1"/>
</dbReference>
<comment type="caution">
    <text evidence="2">The sequence shown here is derived from an EMBL/GenBank/DDBJ whole genome shotgun (WGS) entry which is preliminary data.</text>
</comment>
<name>A0A168L1N2_9BACL</name>
<proteinExistence type="predicted"/>
<feature type="domain" description="NmrA-like" evidence="1">
    <location>
        <begin position="3"/>
        <end position="277"/>
    </location>
</feature>
<dbReference type="PANTHER" id="PTHR43162">
    <property type="match status" value="1"/>
</dbReference>
<dbReference type="Gene3D" id="3.40.50.720">
    <property type="entry name" value="NAD(P)-binding Rossmann-like Domain"/>
    <property type="match status" value="1"/>
</dbReference>
<accession>A0A168L1N2</accession>
<reference evidence="2 3" key="1">
    <citation type="submission" date="2016-03" db="EMBL/GenBank/DDBJ databases">
        <title>Draft genome sequence of Paenibacillus antarcticus CECT 5836.</title>
        <authorList>
            <person name="Shin S.-K."/>
            <person name="Yi H."/>
        </authorList>
    </citation>
    <scope>NUCLEOTIDE SEQUENCE [LARGE SCALE GENOMIC DNA]</scope>
    <source>
        <strain evidence="2 3">CECT 5836</strain>
    </source>
</reference>